<evidence type="ECO:0000313" key="3">
    <source>
        <dbReference type="Proteomes" id="UP000295497"/>
    </source>
</evidence>
<proteinExistence type="predicted"/>
<feature type="compositionally biased region" description="Basic and acidic residues" evidence="1">
    <location>
        <begin position="122"/>
        <end position="131"/>
    </location>
</feature>
<dbReference type="Proteomes" id="UP000295497">
    <property type="component" value="Chromosome"/>
</dbReference>
<feature type="region of interest" description="Disordered" evidence="1">
    <location>
        <begin position="66"/>
        <end position="160"/>
    </location>
</feature>
<dbReference type="EMBL" id="CP012672">
    <property type="protein sequence ID" value="AUX34575.1"/>
    <property type="molecule type" value="Genomic_DNA"/>
</dbReference>
<organism evidence="2 3">
    <name type="scientific">Sorangium cellulosum</name>
    <name type="common">Polyangium cellulosum</name>
    <dbReference type="NCBI Taxonomy" id="56"/>
    <lineage>
        <taxon>Bacteria</taxon>
        <taxon>Pseudomonadati</taxon>
        <taxon>Myxococcota</taxon>
        <taxon>Polyangia</taxon>
        <taxon>Polyangiales</taxon>
        <taxon>Polyangiaceae</taxon>
        <taxon>Sorangium</taxon>
    </lineage>
</organism>
<evidence type="ECO:0000313" key="2">
    <source>
        <dbReference type="EMBL" id="AUX34575.1"/>
    </source>
</evidence>
<gene>
    <name evidence="2" type="ORF">SOCE836_067490</name>
</gene>
<accession>A0A4P2QW10</accession>
<name>A0A4P2QW10_SORCE</name>
<protein>
    <recommendedName>
        <fullName evidence="4">Cytochrome c domain-containing protein</fullName>
    </recommendedName>
</protein>
<reference evidence="2 3" key="1">
    <citation type="submission" date="2015-09" db="EMBL/GenBank/DDBJ databases">
        <title>Sorangium comparison.</title>
        <authorList>
            <person name="Zaburannyi N."/>
            <person name="Bunk B."/>
            <person name="Overmann J."/>
            <person name="Mueller R."/>
        </authorList>
    </citation>
    <scope>NUCLEOTIDE SEQUENCE [LARGE SCALE GENOMIC DNA]</scope>
    <source>
        <strain evidence="2 3">So ce836</strain>
    </source>
</reference>
<evidence type="ECO:0008006" key="4">
    <source>
        <dbReference type="Google" id="ProtNLM"/>
    </source>
</evidence>
<evidence type="ECO:0000256" key="1">
    <source>
        <dbReference type="SAM" id="MobiDB-lite"/>
    </source>
</evidence>
<feature type="compositionally biased region" description="Low complexity" evidence="1">
    <location>
        <begin position="92"/>
        <end position="112"/>
    </location>
</feature>
<sequence length="546" mass="58942">MPLIVYGHPLRCGSGSHLTDEAYRSAKSDMRFNDLLHVSATDRRRSRQCLAALAALAALSLSACGSDDGNSLTGEPEGSAGGPGATVGAGGASSSSHASSGAGAGAGEHASVGSGGTGAGGTDDHPYDHCKNGYMPDPSDSSPTMKDGPADFFPPGNNDPEIVDTTVQPEVLKWMYDHSWQAAHVEWHAIRACNIPGGGGLSKVNICSFTSLVPKDQNCQTAGDGYQFLVFHRHMIQALKQLWPNHSEQFEGFAKFPTKAEDVPPQWRNQWKDWDSAALEAGRIGDEIDKPENLARFPDEGTLGFWLQCNVGQRLAGATNMPWVGLHFVLHAKWARPGNTTHGVNNTSANIDNYMFWKLHGWIDNVWEKYRRAKGLTPDDRKLKEDLEAQCREMDTEIKIIQQNLDPDDVVNPNEPLPVESGFFHEKVRPIFESRTNLCSGCHAETGPNAKLTLGGHISSKKIVEGLVNQPSIGGGQYRLVVPGDPDRSWLYLKASGKAEAAGCVQTDMAQCISGVMPPSTTGPTVSPQQLETLRKWILDGALGPT</sequence>
<dbReference type="AlphaFoldDB" id="A0A4P2QW10"/>
<feature type="compositionally biased region" description="Gly residues" evidence="1">
    <location>
        <begin position="79"/>
        <end position="91"/>
    </location>
</feature>